<protein>
    <submittedName>
        <fullName evidence="2">Uncharacterized protein</fullName>
    </submittedName>
</protein>
<evidence type="ECO:0000313" key="2">
    <source>
        <dbReference type="EMBL" id="RGD55678.1"/>
    </source>
</evidence>
<evidence type="ECO:0000256" key="1">
    <source>
        <dbReference type="SAM" id="Phobius"/>
    </source>
</evidence>
<reference evidence="2 3" key="1">
    <citation type="submission" date="2018-08" db="EMBL/GenBank/DDBJ databases">
        <title>Diversity &amp; Physiological Properties of Lignin-Decomposing Actinobacteria from Soil.</title>
        <authorList>
            <person name="Roh S.G."/>
            <person name="Kim S.B."/>
        </authorList>
    </citation>
    <scope>NUCLEOTIDE SEQUENCE [LARGE SCALE GENOMIC DNA]</scope>
    <source>
        <strain evidence="2 3">MMS17-GH009</strain>
    </source>
</reference>
<dbReference type="EMBL" id="QVIG01000003">
    <property type="protein sequence ID" value="RGD55678.1"/>
    <property type="molecule type" value="Genomic_DNA"/>
</dbReference>
<proteinExistence type="predicted"/>
<dbReference type="Proteomes" id="UP000263377">
    <property type="component" value="Unassembled WGS sequence"/>
</dbReference>
<name>A0A372ZIK1_9ACTN</name>
<dbReference type="RefSeq" id="WP_117492986.1">
    <property type="nucleotide sequence ID" value="NZ_QVIG01000003.1"/>
</dbReference>
<keyword evidence="1" id="KW-0472">Membrane</keyword>
<feature type="transmembrane region" description="Helical" evidence="1">
    <location>
        <begin position="118"/>
        <end position="140"/>
    </location>
</feature>
<organism evidence="2 3">
    <name type="scientific">Kitasatospora xanthocidica</name>
    <dbReference type="NCBI Taxonomy" id="83382"/>
    <lineage>
        <taxon>Bacteria</taxon>
        <taxon>Bacillati</taxon>
        <taxon>Actinomycetota</taxon>
        <taxon>Actinomycetes</taxon>
        <taxon>Kitasatosporales</taxon>
        <taxon>Streptomycetaceae</taxon>
        <taxon>Kitasatospora</taxon>
    </lineage>
</organism>
<keyword evidence="1" id="KW-0812">Transmembrane</keyword>
<dbReference type="AlphaFoldDB" id="A0A372ZIK1"/>
<keyword evidence="1" id="KW-1133">Transmembrane helix</keyword>
<accession>A0A372ZIK1</accession>
<feature type="transmembrane region" description="Helical" evidence="1">
    <location>
        <begin position="81"/>
        <end position="98"/>
    </location>
</feature>
<sequence>MAKIPITDRYVVGLGCRVSVQQGLTSTKVSWSVAHLPEGGSPRPTGGNKEIGVICPRCRRSFSVRVETATRARVKRLVHRTVGWLLVLSLLALVPMLVQLGGRTVEEGDEQAVDNIGLLFALAAAGVVVGPSLLLSAGIHDGIGKLRLIRADGRKTMWVRGHRLF</sequence>
<evidence type="ECO:0000313" key="3">
    <source>
        <dbReference type="Proteomes" id="UP000263377"/>
    </source>
</evidence>
<gene>
    <name evidence="2" type="ORF">DR950_40810</name>
</gene>
<comment type="caution">
    <text evidence="2">The sequence shown here is derived from an EMBL/GenBank/DDBJ whole genome shotgun (WGS) entry which is preliminary data.</text>
</comment>
<keyword evidence="3" id="KW-1185">Reference proteome</keyword>